<dbReference type="AlphaFoldDB" id="A0AAE0VP26"/>
<dbReference type="Gene3D" id="2.10.25.10">
    <property type="entry name" value="Laminin"/>
    <property type="match status" value="1"/>
</dbReference>
<feature type="compositionally biased region" description="Polar residues" evidence="2">
    <location>
        <begin position="53"/>
        <end position="68"/>
    </location>
</feature>
<keyword evidence="1" id="KW-1015">Disulfide bond</keyword>
<evidence type="ECO:0008006" key="9">
    <source>
        <dbReference type="Google" id="ProtNLM"/>
    </source>
</evidence>
<protein>
    <recommendedName>
        <fullName evidence="9">SEA domain-containing protein</fullName>
    </recommendedName>
</protein>
<dbReference type="EMBL" id="JAEAOA010000198">
    <property type="protein sequence ID" value="KAK3584746.1"/>
    <property type="molecule type" value="Genomic_DNA"/>
</dbReference>
<reference evidence="7" key="1">
    <citation type="journal article" date="2021" name="Genome Biol. Evol.">
        <title>A High-Quality Reference Genome for a Parasitic Bivalve with Doubly Uniparental Inheritance (Bivalvia: Unionida).</title>
        <authorList>
            <person name="Smith C.H."/>
        </authorList>
    </citation>
    <scope>NUCLEOTIDE SEQUENCE</scope>
    <source>
        <strain evidence="7">CHS0354</strain>
    </source>
</reference>
<feature type="region of interest" description="Disordered" evidence="2">
    <location>
        <begin position="53"/>
        <end position="263"/>
    </location>
</feature>
<keyword evidence="1" id="KW-0245">EGF-like domain</keyword>
<dbReference type="SUPFAM" id="SSF82671">
    <property type="entry name" value="SEA domain"/>
    <property type="match status" value="1"/>
</dbReference>
<feature type="signal peptide" evidence="4">
    <location>
        <begin position="1"/>
        <end position="28"/>
    </location>
</feature>
<sequence length="595" mass="65243">MNLLLADKSMVSLGTSILLMVFVQAGIALTSTTTSQDSPAVNATTTIQVTKQADTATQGNTTSQPTTISQDITTSQDATTTQTTSTLQTTTTSQGITIPQTTTTSQNTTASQTTATSLRTTTPQTTITSQSTTPQITTTSQTTTTSPGITIPQTTTSSPTAKASQTTTTSQSITTRQTTTRSQATTTSQRTTNPQINTTSERTTTPQPTKTSQGTTTPHTITDSQTTTTSQDITTLQTATTSLGTTSTRSPFAMPSKESVSNEPDPVNYYLRLHLDLKVYLDFKDIYEDRSSPEFQSLATNFSVSLIQHFQYIKGFKSIDILQFSPGSVVVDYSVNVYATVDILAVTNQIENEVVDSLKEVAGAHVDIDYTRTSMKIRLESLRKRDKCSLASENLCPFGYYCKLAGTATLLCIDRCNVSVCENNGLCYIGHLSQDIQCKCPISDGAVFTGARCETKQVVMTIQERNLYLIIGGSILGAVIFSFVLTVCIINRKRRILKKKLSSINLRMKQDELHPTGIKYIRDEHDIYADGKETSINRQRQNIFDTTDNPFEGRIDQNVDDGYQRAVENLRGDDGYLRTAEGTRRKDDSEYDYIK</sequence>
<keyword evidence="4" id="KW-0732">Signal</keyword>
<feature type="domain" description="EGF-like" evidence="6">
    <location>
        <begin position="413"/>
        <end position="454"/>
    </location>
</feature>
<evidence type="ECO:0000313" key="8">
    <source>
        <dbReference type="Proteomes" id="UP001195483"/>
    </source>
</evidence>
<dbReference type="PROSITE" id="PS50026">
    <property type="entry name" value="EGF_3"/>
    <property type="match status" value="1"/>
</dbReference>
<evidence type="ECO:0000259" key="6">
    <source>
        <dbReference type="PROSITE" id="PS50026"/>
    </source>
</evidence>
<evidence type="ECO:0000256" key="3">
    <source>
        <dbReference type="SAM" id="Phobius"/>
    </source>
</evidence>
<reference evidence="7" key="3">
    <citation type="submission" date="2023-05" db="EMBL/GenBank/DDBJ databases">
        <authorList>
            <person name="Smith C.H."/>
        </authorList>
    </citation>
    <scope>NUCLEOTIDE SEQUENCE</scope>
    <source>
        <strain evidence="7">CHS0354</strain>
        <tissue evidence="7">Mantle</tissue>
    </source>
</reference>
<reference evidence="7" key="2">
    <citation type="journal article" date="2021" name="Genome Biol. Evol.">
        <title>Developing a high-quality reference genome for a parasitic bivalve with doubly uniparental inheritance (Bivalvia: Unionida).</title>
        <authorList>
            <person name="Smith C.H."/>
        </authorList>
    </citation>
    <scope>NUCLEOTIDE SEQUENCE</scope>
    <source>
        <strain evidence="7">CHS0354</strain>
        <tissue evidence="7">Mantle</tissue>
    </source>
</reference>
<feature type="disulfide bond" evidence="1">
    <location>
        <begin position="421"/>
        <end position="438"/>
    </location>
</feature>
<keyword evidence="8" id="KW-1185">Reference proteome</keyword>
<feature type="domain" description="SEA" evidence="5">
    <location>
        <begin position="267"/>
        <end position="382"/>
    </location>
</feature>
<evidence type="ECO:0000256" key="4">
    <source>
        <dbReference type="SAM" id="SignalP"/>
    </source>
</evidence>
<dbReference type="InterPro" id="IPR036364">
    <property type="entry name" value="SEA_dom_sf"/>
</dbReference>
<dbReference type="InterPro" id="IPR000742">
    <property type="entry name" value="EGF"/>
</dbReference>
<organism evidence="7 8">
    <name type="scientific">Potamilus streckersoni</name>
    <dbReference type="NCBI Taxonomy" id="2493646"/>
    <lineage>
        <taxon>Eukaryota</taxon>
        <taxon>Metazoa</taxon>
        <taxon>Spiralia</taxon>
        <taxon>Lophotrochozoa</taxon>
        <taxon>Mollusca</taxon>
        <taxon>Bivalvia</taxon>
        <taxon>Autobranchia</taxon>
        <taxon>Heteroconchia</taxon>
        <taxon>Palaeoheterodonta</taxon>
        <taxon>Unionida</taxon>
        <taxon>Unionoidea</taxon>
        <taxon>Unionidae</taxon>
        <taxon>Ambleminae</taxon>
        <taxon>Lampsilini</taxon>
        <taxon>Potamilus</taxon>
    </lineage>
</organism>
<dbReference type="PROSITE" id="PS50024">
    <property type="entry name" value="SEA"/>
    <property type="match status" value="1"/>
</dbReference>
<evidence type="ECO:0000256" key="2">
    <source>
        <dbReference type="SAM" id="MobiDB-lite"/>
    </source>
</evidence>
<dbReference type="Proteomes" id="UP001195483">
    <property type="component" value="Unassembled WGS sequence"/>
</dbReference>
<evidence type="ECO:0000256" key="1">
    <source>
        <dbReference type="PROSITE-ProRule" id="PRU00076"/>
    </source>
</evidence>
<feature type="transmembrane region" description="Helical" evidence="3">
    <location>
        <begin position="467"/>
        <end position="490"/>
    </location>
</feature>
<name>A0AAE0VP26_9BIVA</name>
<gene>
    <name evidence="7" type="ORF">CHS0354_002265</name>
</gene>
<evidence type="ECO:0000259" key="5">
    <source>
        <dbReference type="PROSITE" id="PS50024"/>
    </source>
</evidence>
<proteinExistence type="predicted"/>
<accession>A0AAE0VP26</accession>
<keyword evidence="3" id="KW-0812">Transmembrane</keyword>
<keyword evidence="3" id="KW-0472">Membrane</keyword>
<keyword evidence="3" id="KW-1133">Transmembrane helix</keyword>
<feature type="chain" id="PRO_5042250914" description="SEA domain-containing protein" evidence="4">
    <location>
        <begin position="29"/>
        <end position="595"/>
    </location>
</feature>
<dbReference type="InterPro" id="IPR000082">
    <property type="entry name" value="SEA_dom"/>
</dbReference>
<evidence type="ECO:0000313" key="7">
    <source>
        <dbReference type="EMBL" id="KAK3584746.1"/>
    </source>
</evidence>
<comment type="caution">
    <text evidence="1">Lacks conserved residue(s) required for the propagation of feature annotation.</text>
</comment>
<feature type="compositionally biased region" description="Low complexity" evidence="2">
    <location>
        <begin position="69"/>
        <end position="248"/>
    </location>
</feature>
<comment type="caution">
    <text evidence="7">The sequence shown here is derived from an EMBL/GenBank/DDBJ whole genome shotgun (WGS) entry which is preliminary data.</text>
</comment>